<reference evidence="2 3" key="1">
    <citation type="submission" date="2016-06" db="EMBL/GenBank/DDBJ databases">
        <authorList>
            <person name="Kjaerup R.B."/>
            <person name="Dalgaard T.S."/>
            <person name="Juul-Madsen H.R."/>
        </authorList>
    </citation>
    <scope>NUCLEOTIDE SEQUENCE [LARGE SCALE GENOMIC DNA]</scope>
    <source>
        <strain evidence="2 3">1165133.8</strain>
    </source>
</reference>
<dbReference type="AlphaFoldDB" id="A0A1A3PBR1"/>
<evidence type="ECO:0000256" key="1">
    <source>
        <dbReference type="SAM" id="MobiDB-lite"/>
    </source>
</evidence>
<name>A0A1A3PBR1_MYCAS</name>
<feature type="region of interest" description="Disordered" evidence="1">
    <location>
        <begin position="1"/>
        <end position="44"/>
    </location>
</feature>
<proteinExistence type="predicted"/>
<protein>
    <submittedName>
        <fullName evidence="2">Uncharacterized protein</fullName>
    </submittedName>
</protein>
<dbReference type="OrthoDB" id="4740103at2"/>
<dbReference type="Proteomes" id="UP000093928">
    <property type="component" value="Unassembled WGS sequence"/>
</dbReference>
<comment type="caution">
    <text evidence="2">The sequence shown here is derived from an EMBL/GenBank/DDBJ whole genome shotgun (WGS) entry which is preliminary data.</text>
</comment>
<sequence length="73" mass="8153">MPERDNLFPEEPGFGDDVPIADAADQHRPAVDSPADEQSRLAHEPVPLEVSAADWQEQQETVVFDAELEEPDR</sequence>
<accession>A0A1A3PBR1</accession>
<organism evidence="2 3">
    <name type="scientific">Mycobacterium asiaticum</name>
    <dbReference type="NCBI Taxonomy" id="1790"/>
    <lineage>
        <taxon>Bacteria</taxon>
        <taxon>Bacillati</taxon>
        <taxon>Actinomycetota</taxon>
        <taxon>Actinomycetes</taxon>
        <taxon>Mycobacteriales</taxon>
        <taxon>Mycobacteriaceae</taxon>
        <taxon>Mycobacterium</taxon>
    </lineage>
</organism>
<evidence type="ECO:0000313" key="3">
    <source>
        <dbReference type="Proteomes" id="UP000093928"/>
    </source>
</evidence>
<gene>
    <name evidence="2" type="ORF">A5634_13465</name>
</gene>
<dbReference type="RefSeq" id="WP_065142141.1">
    <property type="nucleotide sequence ID" value="NZ_LZLS01000003.1"/>
</dbReference>
<dbReference type="EMBL" id="LZLS01000003">
    <property type="protein sequence ID" value="OBK31586.1"/>
    <property type="molecule type" value="Genomic_DNA"/>
</dbReference>
<evidence type="ECO:0000313" key="2">
    <source>
        <dbReference type="EMBL" id="OBK31586.1"/>
    </source>
</evidence>